<gene>
    <name evidence="2" type="ORF">AWB74_08215</name>
</gene>
<proteinExistence type="predicted"/>
<dbReference type="EMBL" id="FCOM02000099">
    <property type="protein sequence ID" value="SAL87679.1"/>
    <property type="molecule type" value="Genomic_DNA"/>
</dbReference>
<sequence>MAERSPSAVPKKLTPETGRSPEKLTLERRYTTKDWVGVKTWRTYRPW</sequence>
<evidence type="ECO:0000256" key="1">
    <source>
        <dbReference type="SAM" id="MobiDB-lite"/>
    </source>
</evidence>
<comment type="caution">
    <text evidence="2">The sequence shown here is derived from an EMBL/GenBank/DDBJ whole genome shotgun (WGS) entry which is preliminary data.</text>
</comment>
<dbReference type="AlphaFoldDB" id="A0A158L3S9"/>
<evidence type="ECO:0000313" key="2">
    <source>
        <dbReference type="EMBL" id="SAL87679.1"/>
    </source>
</evidence>
<name>A0A158L3S9_9BURK</name>
<keyword evidence="3" id="KW-1185">Reference proteome</keyword>
<reference evidence="2" key="1">
    <citation type="submission" date="2016-01" db="EMBL/GenBank/DDBJ databases">
        <authorList>
            <person name="Peeters C."/>
        </authorList>
    </citation>
    <scope>NUCLEOTIDE SEQUENCE [LARGE SCALE GENOMIC DNA]</scope>
    <source>
        <strain evidence="2">LMG 29317</strain>
    </source>
</reference>
<accession>A0A158L3S9</accession>
<protein>
    <submittedName>
        <fullName evidence="2">Uncharacterized protein</fullName>
    </submittedName>
</protein>
<dbReference type="Proteomes" id="UP000055019">
    <property type="component" value="Unassembled WGS sequence"/>
</dbReference>
<feature type="region of interest" description="Disordered" evidence="1">
    <location>
        <begin position="1"/>
        <end position="25"/>
    </location>
</feature>
<evidence type="ECO:0000313" key="3">
    <source>
        <dbReference type="Proteomes" id="UP000055019"/>
    </source>
</evidence>
<organism evidence="2 3">
    <name type="scientific">Caballeronia arvi</name>
    <dbReference type="NCBI Taxonomy" id="1777135"/>
    <lineage>
        <taxon>Bacteria</taxon>
        <taxon>Pseudomonadati</taxon>
        <taxon>Pseudomonadota</taxon>
        <taxon>Betaproteobacteria</taxon>
        <taxon>Burkholderiales</taxon>
        <taxon>Burkholderiaceae</taxon>
        <taxon>Caballeronia</taxon>
    </lineage>
</organism>